<gene>
    <name evidence="2" type="ORF">GCM10007112_02070</name>
    <name evidence="1" type="ORF">Vsou_10970</name>
</gene>
<reference evidence="4" key="3">
    <citation type="submission" date="2022-09" db="EMBL/GenBank/DDBJ databases">
        <title>Complete genome sequence of Vulcanisaeta souniana.</title>
        <authorList>
            <person name="Kato S."/>
            <person name="Itoh T."/>
            <person name="Ohkuma M."/>
        </authorList>
    </citation>
    <scope>NUCLEOTIDE SEQUENCE [LARGE SCALE GENOMIC DNA]</scope>
    <source>
        <strain evidence="4">JCM 11219</strain>
    </source>
</reference>
<reference evidence="1" key="4">
    <citation type="journal article" date="2023" name="Microbiol. Resour. Announc.">
        <title>Complete Genome Sequence of Vulcanisaeta souniana Strain IC-059, a Hyperthermophilic Archaeon Isolated from Hot Spring Water in Japan.</title>
        <authorList>
            <person name="Kato S."/>
            <person name="Itoh T."/>
            <person name="Wu L."/>
            <person name="Ma J."/>
            <person name="Ohkuma M."/>
        </authorList>
    </citation>
    <scope>NUCLEOTIDE SEQUENCE</scope>
    <source>
        <strain evidence="1">JCM 11219</strain>
    </source>
</reference>
<dbReference type="EMBL" id="AP026830">
    <property type="protein sequence ID" value="BDR92004.1"/>
    <property type="molecule type" value="Genomic_DNA"/>
</dbReference>
<accession>A0A830EGD6</accession>
<dbReference type="Proteomes" id="UP001060771">
    <property type="component" value="Chromosome"/>
</dbReference>
<dbReference type="RefSeq" id="WP_188602327.1">
    <property type="nucleotide sequence ID" value="NZ_AP026830.1"/>
</dbReference>
<dbReference type="Proteomes" id="UP000657075">
    <property type="component" value="Unassembled WGS sequence"/>
</dbReference>
<reference evidence="2" key="1">
    <citation type="journal article" date="2014" name="Int. J. Syst. Evol. Microbiol.">
        <title>Complete genome sequence of Corynebacterium casei LMG S-19264T (=DSM 44701T), isolated from a smear-ripened cheese.</title>
        <authorList>
            <consortium name="US DOE Joint Genome Institute (JGI-PGF)"/>
            <person name="Walter F."/>
            <person name="Albersmeier A."/>
            <person name="Kalinowski J."/>
            <person name="Ruckert C."/>
        </authorList>
    </citation>
    <scope>NUCLEOTIDE SEQUENCE</scope>
    <source>
        <strain evidence="2">JCM 11219</strain>
    </source>
</reference>
<evidence type="ECO:0000313" key="4">
    <source>
        <dbReference type="Proteomes" id="UP001060771"/>
    </source>
</evidence>
<dbReference type="OrthoDB" id="25317at2157"/>
<evidence type="ECO:0000313" key="2">
    <source>
        <dbReference type="EMBL" id="GGI68662.1"/>
    </source>
</evidence>
<protein>
    <submittedName>
        <fullName evidence="2">Uncharacterized protein</fullName>
    </submittedName>
</protein>
<organism evidence="2 3">
    <name type="scientific">Vulcanisaeta souniana JCM 11219</name>
    <dbReference type="NCBI Taxonomy" id="1293586"/>
    <lineage>
        <taxon>Archaea</taxon>
        <taxon>Thermoproteota</taxon>
        <taxon>Thermoprotei</taxon>
        <taxon>Thermoproteales</taxon>
        <taxon>Thermoproteaceae</taxon>
        <taxon>Vulcanisaeta</taxon>
    </lineage>
</organism>
<reference evidence="2" key="2">
    <citation type="submission" date="2020-09" db="EMBL/GenBank/DDBJ databases">
        <authorList>
            <person name="Sun Q."/>
            <person name="Ohkuma M."/>
        </authorList>
    </citation>
    <scope>NUCLEOTIDE SEQUENCE</scope>
    <source>
        <strain evidence="2">JCM 11219</strain>
    </source>
</reference>
<proteinExistence type="predicted"/>
<evidence type="ECO:0000313" key="3">
    <source>
        <dbReference type="Proteomes" id="UP000657075"/>
    </source>
</evidence>
<sequence>MISEITRLGLVSEIRLSIPNADDALDYLRLMLNNLIGLMASIPPALAQSIKPEIPIFVKSMDGETEISIHYSPLMPLIRIRTSRELMNKINGINFIGVVLDLGGTVLRMYRAKEEMNKDREKLLLLFRVFMNSDIELLPLPSVSRGQGNVII</sequence>
<dbReference type="AlphaFoldDB" id="A0A830EGD6"/>
<dbReference type="GeneID" id="76206644"/>
<evidence type="ECO:0000313" key="1">
    <source>
        <dbReference type="EMBL" id="BDR92004.1"/>
    </source>
</evidence>
<keyword evidence="4" id="KW-1185">Reference proteome</keyword>
<dbReference type="EMBL" id="BMNM01000001">
    <property type="protein sequence ID" value="GGI68662.1"/>
    <property type="molecule type" value="Genomic_DNA"/>
</dbReference>
<name>A0A830EGD6_9CREN</name>